<name>V2XEZ6_MONRO</name>
<keyword evidence="3" id="KW-1185">Reference proteome</keyword>
<accession>V2XEZ6</accession>
<evidence type="ECO:0000313" key="3">
    <source>
        <dbReference type="Proteomes" id="UP000017559"/>
    </source>
</evidence>
<protein>
    <submittedName>
        <fullName evidence="2">Uncharacterized protein</fullName>
    </submittedName>
</protein>
<sequence>MARQTKANNTGNAAKTPKSKSITNGRTDADVRRSPRKRGYKALGEESDGDQAGTHIPIRRPTRKRSRTKAEDANEANLAGGNSPPESPTGDDEDAFNSEELDEEGDLGVSKKRKKNVEYDSDALDEEEDEKPKPSKKRKRLKSPKKKKRKVASEEEDEDFDLKDGQEVVGTVVQAPKTGRVPPGQISKNTLNFLSKLTDPACNDREWFKLHEPVYRLAEKEWKDFVEKFTDLLIEVDDQIPPLPPRDVIHRIYRDIRFSNDKTPYKKSFSASFSRSGRKGIFAAFRPGGESLIAGGSWCPGRNELATIRSNILRNSQPLRDIISSADFVKYFGEANPHPKGERSNIFGAEDELKVAPKGVEKTHPDIDLLKCRSFAVMHRFLDSEVLEPDFKDKLAEVVGVLQPFVHCLNDMMTLQDHDDDD</sequence>
<dbReference type="InterPro" id="IPR012808">
    <property type="entry name" value="CHP02453"/>
</dbReference>
<feature type="compositionally biased region" description="Polar residues" evidence="1">
    <location>
        <begin position="1"/>
        <end position="26"/>
    </location>
</feature>
<dbReference type="HOGENOM" id="CLU_036742_3_0_1"/>
<dbReference type="PANTHER" id="PTHR36452">
    <property type="entry name" value="CHROMOSOME 12, WHOLE GENOME SHOTGUN SEQUENCE"/>
    <property type="match status" value="1"/>
</dbReference>
<comment type="caution">
    <text evidence="2">The sequence shown here is derived from an EMBL/GenBank/DDBJ whole genome shotgun (WGS) entry which is preliminary data.</text>
</comment>
<dbReference type="OrthoDB" id="2537769at2759"/>
<dbReference type="PANTHER" id="PTHR36452:SF1">
    <property type="entry name" value="DUF2461 DOMAIN-CONTAINING PROTEIN"/>
    <property type="match status" value="1"/>
</dbReference>
<feature type="region of interest" description="Disordered" evidence="1">
    <location>
        <begin position="1"/>
        <end position="162"/>
    </location>
</feature>
<feature type="compositionally biased region" description="Acidic residues" evidence="1">
    <location>
        <begin position="89"/>
        <end position="106"/>
    </location>
</feature>
<reference evidence="2 3" key="1">
    <citation type="journal article" date="2014" name="BMC Genomics">
        <title>Genome and secretome analysis of the hemibiotrophic fungal pathogen, Moniliophthora roreri, which causes frosty pod rot disease of cacao: mechanisms of the biotrophic and necrotrophic phases.</title>
        <authorList>
            <person name="Meinhardt L.W."/>
            <person name="Costa G.G.L."/>
            <person name="Thomazella D.P.T."/>
            <person name="Teixeira P.J.P.L."/>
            <person name="Carazzolle M.F."/>
            <person name="Schuster S.C."/>
            <person name="Carlson J.E."/>
            <person name="Guiltinan M.J."/>
            <person name="Mieczkowski P."/>
            <person name="Farmer A."/>
            <person name="Ramaraj T."/>
            <person name="Crozier J."/>
            <person name="Davis R.E."/>
            <person name="Shao J."/>
            <person name="Melnick R.L."/>
            <person name="Pereira G.A.G."/>
            <person name="Bailey B.A."/>
        </authorList>
    </citation>
    <scope>NUCLEOTIDE SEQUENCE [LARGE SCALE GENOMIC DNA]</scope>
    <source>
        <strain evidence="2 3">MCA 2997</strain>
    </source>
</reference>
<evidence type="ECO:0000256" key="1">
    <source>
        <dbReference type="SAM" id="MobiDB-lite"/>
    </source>
</evidence>
<feature type="compositionally biased region" description="Basic residues" evidence="1">
    <location>
        <begin position="134"/>
        <end position="150"/>
    </location>
</feature>
<feature type="compositionally biased region" description="Basic residues" evidence="1">
    <location>
        <begin position="57"/>
        <end position="67"/>
    </location>
</feature>
<dbReference type="KEGG" id="mrr:Moror_2714"/>
<gene>
    <name evidence="2" type="ORF">Moror_2714</name>
</gene>
<dbReference type="AlphaFoldDB" id="V2XEZ6"/>
<dbReference type="EMBL" id="AWSO01000349">
    <property type="protein sequence ID" value="ESK91416.1"/>
    <property type="molecule type" value="Genomic_DNA"/>
</dbReference>
<proteinExistence type="predicted"/>
<dbReference type="Proteomes" id="UP000017559">
    <property type="component" value="Unassembled WGS sequence"/>
</dbReference>
<evidence type="ECO:0000313" key="2">
    <source>
        <dbReference type="EMBL" id="ESK91416.1"/>
    </source>
</evidence>
<dbReference type="NCBIfam" id="TIGR02453">
    <property type="entry name" value="TIGR02453 family protein"/>
    <property type="match status" value="1"/>
</dbReference>
<feature type="compositionally biased region" description="Acidic residues" evidence="1">
    <location>
        <begin position="119"/>
        <end position="129"/>
    </location>
</feature>
<dbReference type="Pfam" id="PF09365">
    <property type="entry name" value="DUF2461"/>
    <property type="match status" value="1"/>
</dbReference>
<organism evidence="2 3">
    <name type="scientific">Moniliophthora roreri (strain MCA 2997)</name>
    <name type="common">Cocoa frosty pod rot fungus</name>
    <name type="synonym">Crinipellis roreri</name>
    <dbReference type="NCBI Taxonomy" id="1381753"/>
    <lineage>
        <taxon>Eukaryota</taxon>
        <taxon>Fungi</taxon>
        <taxon>Dikarya</taxon>
        <taxon>Basidiomycota</taxon>
        <taxon>Agaricomycotina</taxon>
        <taxon>Agaricomycetes</taxon>
        <taxon>Agaricomycetidae</taxon>
        <taxon>Agaricales</taxon>
        <taxon>Marasmiineae</taxon>
        <taxon>Marasmiaceae</taxon>
        <taxon>Moniliophthora</taxon>
    </lineage>
</organism>